<sequence>MADWRPSDEVDERDQRQYRSAIGSHDALEPYRGASHEQREQEARRHETQVQQLRTELCHANQTAILTQNEITQLNKDNARLVDESGAASTSLREARAHGEQIREALDRIRVDHVRFETERDALRATVGSQSGNWKAHVRRSA</sequence>
<dbReference type="RefSeq" id="WP_059889028.1">
    <property type="nucleotide sequence ID" value="NZ_CADFFG010000004.1"/>
</dbReference>
<proteinExistence type="predicted"/>
<name>A0ABS1B4H4_BURVI</name>
<feature type="region of interest" description="Disordered" evidence="1">
    <location>
        <begin position="1"/>
        <end position="47"/>
    </location>
</feature>
<evidence type="ECO:0000256" key="1">
    <source>
        <dbReference type="SAM" id="MobiDB-lite"/>
    </source>
</evidence>
<reference evidence="2 3" key="1">
    <citation type="submission" date="2020-11" db="EMBL/GenBank/DDBJ databases">
        <title>Enhanced detection system for hospital associated transmission using whole genome sequencing surveillance.</title>
        <authorList>
            <person name="Harrison L.H."/>
            <person name="Van Tyne D."/>
            <person name="Marsh J.W."/>
            <person name="Griffith M.P."/>
            <person name="Snyder D.J."/>
            <person name="Cooper V.S."/>
            <person name="Mustapha M."/>
        </authorList>
    </citation>
    <scope>NUCLEOTIDE SEQUENCE [LARGE SCALE GENOMIC DNA]</scope>
    <source>
        <strain evidence="2 3">BC00020</strain>
    </source>
</reference>
<feature type="compositionally biased region" description="Basic and acidic residues" evidence="1">
    <location>
        <begin position="26"/>
        <end position="47"/>
    </location>
</feature>
<evidence type="ECO:0000313" key="2">
    <source>
        <dbReference type="EMBL" id="MBJ9691296.1"/>
    </source>
</evidence>
<gene>
    <name evidence="2" type="ORF">I5589_29930</name>
</gene>
<keyword evidence="3" id="KW-1185">Reference proteome</keyword>
<dbReference type="EMBL" id="JADVKH010000130">
    <property type="protein sequence ID" value="MBJ9691296.1"/>
    <property type="molecule type" value="Genomic_DNA"/>
</dbReference>
<feature type="compositionally biased region" description="Basic and acidic residues" evidence="1">
    <location>
        <begin position="1"/>
        <end position="17"/>
    </location>
</feature>
<organism evidence="2 3">
    <name type="scientific">Burkholderia vietnamiensis</name>
    <dbReference type="NCBI Taxonomy" id="60552"/>
    <lineage>
        <taxon>Bacteria</taxon>
        <taxon>Pseudomonadati</taxon>
        <taxon>Pseudomonadota</taxon>
        <taxon>Betaproteobacteria</taxon>
        <taxon>Burkholderiales</taxon>
        <taxon>Burkholderiaceae</taxon>
        <taxon>Burkholderia</taxon>
        <taxon>Burkholderia cepacia complex</taxon>
    </lineage>
</organism>
<comment type="caution">
    <text evidence="2">The sequence shown here is derived from an EMBL/GenBank/DDBJ whole genome shotgun (WGS) entry which is preliminary data.</text>
</comment>
<accession>A0ABS1B4H4</accession>
<protein>
    <submittedName>
        <fullName evidence="2">Uncharacterized protein</fullName>
    </submittedName>
</protein>
<dbReference type="Proteomes" id="UP000808215">
    <property type="component" value="Unassembled WGS sequence"/>
</dbReference>
<evidence type="ECO:0000313" key="3">
    <source>
        <dbReference type="Proteomes" id="UP000808215"/>
    </source>
</evidence>